<dbReference type="SUPFAM" id="SSF46785">
    <property type="entry name" value="Winged helix' DNA-binding domain"/>
    <property type="match status" value="1"/>
</dbReference>
<dbReference type="SMART" id="SM00828">
    <property type="entry name" value="PKS_MT"/>
    <property type="match status" value="1"/>
</dbReference>
<dbReference type="Pfam" id="PF13847">
    <property type="entry name" value="Methyltransf_31"/>
    <property type="match status" value="1"/>
</dbReference>
<dbReference type="InterPro" id="IPR053173">
    <property type="entry name" value="SAM-binding_MTase"/>
</dbReference>
<feature type="domain" description="Polyketide synthase-like methyltransferase" evidence="2">
    <location>
        <begin position="145"/>
        <end position="361"/>
    </location>
</feature>
<dbReference type="EMBL" id="JBHSXM010000006">
    <property type="protein sequence ID" value="MFC6838483.1"/>
    <property type="molecule type" value="Genomic_DNA"/>
</dbReference>
<dbReference type="GO" id="GO:0032259">
    <property type="term" value="P:methylation"/>
    <property type="evidence" value="ECO:0007669"/>
    <property type="project" value="UniProtKB-KW"/>
</dbReference>
<dbReference type="Gene3D" id="3.40.50.150">
    <property type="entry name" value="Vaccinia Virus protein VP39"/>
    <property type="match status" value="1"/>
</dbReference>
<dbReference type="RefSeq" id="WP_304450172.1">
    <property type="nucleotide sequence ID" value="NZ_JARRAH010000006.1"/>
</dbReference>
<organism evidence="3 4">
    <name type="scientific">Halomarina ordinaria</name>
    <dbReference type="NCBI Taxonomy" id="3033939"/>
    <lineage>
        <taxon>Archaea</taxon>
        <taxon>Methanobacteriati</taxon>
        <taxon>Methanobacteriota</taxon>
        <taxon>Stenosarchaea group</taxon>
        <taxon>Halobacteria</taxon>
        <taxon>Halobacteriales</taxon>
        <taxon>Natronomonadaceae</taxon>
        <taxon>Halomarina</taxon>
    </lineage>
</organism>
<dbReference type="PANTHER" id="PTHR45128">
    <property type="entry name" value="METHYLTRANSFERASE TYPE 11"/>
    <property type="match status" value="1"/>
</dbReference>
<dbReference type="Proteomes" id="UP001596406">
    <property type="component" value="Unassembled WGS sequence"/>
</dbReference>
<dbReference type="InterPro" id="IPR036390">
    <property type="entry name" value="WH_DNA-bd_sf"/>
</dbReference>
<evidence type="ECO:0000256" key="1">
    <source>
        <dbReference type="ARBA" id="ARBA00022679"/>
    </source>
</evidence>
<sequence length="381" mass="41622">MSTTDIDATEAFVDRLLDATRGAFEVFTVYLGDRLGFYEALADGEWVTSAGLAARTDCDERYVREWLEQQTVTGFLEVREEDAAPADRAFRLPAAHVEALVDPDSPNYVVPLFQVFAGAVRPLDAVVDAYRTGAGVPYEAYGRDLREGQSRVNRPAFRSDLSEEWFPAMPDVEARLHAGGAHVADIGCGGGWACIGLAEHYPEVRVDGYDLDRASVALARENVAAAGLDDRVSIHERDASDPSLAGEYDLVTAFECVHDMSDPEGALRTMRRLAGPDGAVLVVDERVGETFTAEGTDVEWMMYGWSVLHCLPVGRAEHPSAATGTVMRPSTLGAYAEAAGFAAVETLPVENYFFRFYRLIPPVERGDEGDARATDIEVEER</sequence>
<keyword evidence="3" id="KW-0489">Methyltransferase</keyword>
<comment type="caution">
    <text evidence="3">The sequence shown here is derived from an EMBL/GenBank/DDBJ whole genome shotgun (WGS) entry which is preliminary data.</text>
</comment>
<proteinExistence type="predicted"/>
<dbReference type="CDD" id="cd02440">
    <property type="entry name" value="AdoMet_MTases"/>
    <property type="match status" value="1"/>
</dbReference>
<dbReference type="EC" id="2.1.1.-" evidence="3"/>
<evidence type="ECO:0000313" key="3">
    <source>
        <dbReference type="EMBL" id="MFC6838483.1"/>
    </source>
</evidence>
<keyword evidence="1 3" id="KW-0808">Transferase</keyword>
<dbReference type="InterPro" id="IPR025714">
    <property type="entry name" value="Methyltranfer_dom"/>
</dbReference>
<gene>
    <name evidence="3" type="ORF">ACFQHK_18545</name>
</gene>
<evidence type="ECO:0000259" key="2">
    <source>
        <dbReference type="SMART" id="SM00828"/>
    </source>
</evidence>
<dbReference type="Pfam" id="PF21320">
    <property type="entry name" value="WHD_Rv2258c"/>
    <property type="match status" value="1"/>
</dbReference>
<evidence type="ECO:0000313" key="4">
    <source>
        <dbReference type="Proteomes" id="UP001596406"/>
    </source>
</evidence>
<keyword evidence="4" id="KW-1185">Reference proteome</keyword>
<name>A0ABD5UE43_9EURY</name>
<dbReference type="GO" id="GO:0008168">
    <property type="term" value="F:methyltransferase activity"/>
    <property type="evidence" value="ECO:0007669"/>
    <property type="project" value="UniProtKB-KW"/>
</dbReference>
<accession>A0ABD5UE43</accession>
<dbReference type="InterPro" id="IPR020803">
    <property type="entry name" value="MeTfrase_dom"/>
</dbReference>
<dbReference type="InterPro" id="IPR029063">
    <property type="entry name" value="SAM-dependent_MTases_sf"/>
</dbReference>
<dbReference type="InterPro" id="IPR048711">
    <property type="entry name" value="WHD_Rv2258c"/>
</dbReference>
<dbReference type="AlphaFoldDB" id="A0ABD5UE43"/>
<protein>
    <submittedName>
        <fullName evidence="3">SAM-dependent methyltransferase</fullName>
        <ecNumber evidence="3">2.1.1.-</ecNumber>
    </submittedName>
</protein>
<dbReference type="SUPFAM" id="SSF53335">
    <property type="entry name" value="S-adenosyl-L-methionine-dependent methyltransferases"/>
    <property type="match status" value="1"/>
</dbReference>
<dbReference type="PANTHER" id="PTHR45128:SF2">
    <property type="entry name" value="METHYLTRANSFERASE DOMAIN-CONTAINING PROTEIN"/>
    <property type="match status" value="1"/>
</dbReference>
<reference evidence="3 4" key="1">
    <citation type="journal article" date="2019" name="Int. J. Syst. Evol. Microbiol.">
        <title>The Global Catalogue of Microorganisms (GCM) 10K type strain sequencing project: providing services to taxonomists for standard genome sequencing and annotation.</title>
        <authorList>
            <consortium name="The Broad Institute Genomics Platform"/>
            <consortium name="The Broad Institute Genome Sequencing Center for Infectious Disease"/>
            <person name="Wu L."/>
            <person name="Ma J."/>
        </authorList>
    </citation>
    <scope>NUCLEOTIDE SEQUENCE [LARGE SCALE GENOMIC DNA]</scope>
    <source>
        <strain evidence="3 4">PSRA2</strain>
    </source>
</reference>